<dbReference type="GO" id="GO:0005615">
    <property type="term" value="C:extracellular space"/>
    <property type="evidence" value="ECO:0007669"/>
    <property type="project" value="TreeGrafter"/>
</dbReference>
<feature type="chain" id="PRO_5032940687" description="DOMON domain-containing protein" evidence="1">
    <location>
        <begin position="18"/>
        <end position="246"/>
    </location>
</feature>
<protein>
    <recommendedName>
        <fullName evidence="2">DOMON domain-containing protein</fullName>
    </recommendedName>
</protein>
<evidence type="ECO:0000313" key="4">
    <source>
        <dbReference type="Proteomes" id="UP000663879"/>
    </source>
</evidence>
<accession>A0A814LYN1</accession>
<name>A0A814LYN1_9BILA</name>
<dbReference type="GO" id="GO:0042421">
    <property type="term" value="P:norepinephrine biosynthetic process"/>
    <property type="evidence" value="ECO:0007669"/>
    <property type="project" value="TreeGrafter"/>
</dbReference>
<sequence>MKLFGLFLIILFENSLGLDPTEPYPLSRTLQQPDLFKLFWKYDSTEITFEIHYKNSSKWALFGLGGSNFSDVVVTWLNQDQIGHFSDRYLLPNKQLLLDSETNWMPLDAFTKEGFHVFKFKRFIKVSCKSNSNEDLNIEPGTIQLVFATGNDLVPDVIDNLNRVEITVLNEKDAPFSCPLIPPKQELNSTPTEMYTNTFELIPGVYKLFWNYTDKDLIAEIHCKTNGWVGFGLSPNGGMDNSDVII</sequence>
<keyword evidence="4" id="KW-1185">Reference proteome</keyword>
<dbReference type="PANTHER" id="PTHR10157">
    <property type="entry name" value="DOPAMINE BETA HYDROXYLASE RELATED"/>
    <property type="match status" value="1"/>
</dbReference>
<dbReference type="PANTHER" id="PTHR10157:SF23">
    <property type="entry name" value="MOXD1 HOMOLOG 1"/>
    <property type="match status" value="1"/>
</dbReference>
<reference evidence="3" key="1">
    <citation type="submission" date="2021-02" db="EMBL/GenBank/DDBJ databases">
        <authorList>
            <person name="Nowell W R."/>
        </authorList>
    </citation>
    <scope>NUCLEOTIDE SEQUENCE</scope>
    <source>
        <strain evidence="3">Ploen Becks lab</strain>
    </source>
</reference>
<dbReference type="Proteomes" id="UP000663879">
    <property type="component" value="Unassembled WGS sequence"/>
</dbReference>
<dbReference type="OrthoDB" id="19261at2759"/>
<dbReference type="PROSITE" id="PS50836">
    <property type="entry name" value="DOMON"/>
    <property type="match status" value="2"/>
</dbReference>
<dbReference type="GO" id="GO:0006589">
    <property type="term" value="P:octopamine biosynthetic process"/>
    <property type="evidence" value="ECO:0007669"/>
    <property type="project" value="TreeGrafter"/>
</dbReference>
<keyword evidence="1" id="KW-0732">Signal</keyword>
<dbReference type="Pfam" id="PF03351">
    <property type="entry name" value="DOMON"/>
    <property type="match status" value="2"/>
</dbReference>
<dbReference type="GO" id="GO:0030667">
    <property type="term" value="C:secretory granule membrane"/>
    <property type="evidence" value="ECO:0007669"/>
    <property type="project" value="TreeGrafter"/>
</dbReference>
<dbReference type="GO" id="GO:0005507">
    <property type="term" value="F:copper ion binding"/>
    <property type="evidence" value="ECO:0007669"/>
    <property type="project" value="TreeGrafter"/>
</dbReference>
<dbReference type="GO" id="GO:0042420">
    <property type="term" value="P:dopamine catabolic process"/>
    <property type="evidence" value="ECO:0007669"/>
    <property type="project" value="TreeGrafter"/>
</dbReference>
<comment type="caution">
    <text evidence="3">The sequence shown here is derived from an EMBL/GenBank/DDBJ whole genome shotgun (WGS) entry which is preliminary data.</text>
</comment>
<feature type="domain" description="DOMON" evidence="2">
    <location>
        <begin position="204"/>
        <end position="246"/>
    </location>
</feature>
<gene>
    <name evidence="3" type="ORF">OXX778_LOCUS19777</name>
</gene>
<dbReference type="EMBL" id="CAJNOC010006189">
    <property type="protein sequence ID" value="CAF1072063.1"/>
    <property type="molecule type" value="Genomic_DNA"/>
</dbReference>
<dbReference type="GO" id="GO:0004500">
    <property type="term" value="F:dopamine beta-monooxygenase activity"/>
    <property type="evidence" value="ECO:0007669"/>
    <property type="project" value="InterPro"/>
</dbReference>
<feature type="signal peptide" evidence="1">
    <location>
        <begin position="1"/>
        <end position="17"/>
    </location>
</feature>
<evidence type="ECO:0000313" key="3">
    <source>
        <dbReference type="EMBL" id="CAF1072063.1"/>
    </source>
</evidence>
<dbReference type="AlphaFoldDB" id="A0A814LYN1"/>
<evidence type="ECO:0000256" key="1">
    <source>
        <dbReference type="SAM" id="SignalP"/>
    </source>
</evidence>
<proteinExistence type="predicted"/>
<dbReference type="InterPro" id="IPR000945">
    <property type="entry name" value="DBH-like"/>
</dbReference>
<organism evidence="3 4">
    <name type="scientific">Brachionus calyciflorus</name>
    <dbReference type="NCBI Taxonomy" id="104777"/>
    <lineage>
        <taxon>Eukaryota</taxon>
        <taxon>Metazoa</taxon>
        <taxon>Spiralia</taxon>
        <taxon>Gnathifera</taxon>
        <taxon>Rotifera</taxon>
        <taxon>Eurotatoria</taxon>
        <taxon>Monogononta</taxon>
        <taxon>Pseudotrocha</taxon>
        <taxon>Ploima</taxon>
        <taxon>Brachionidae</taxon>
        <taxon>Brachionus</taxon>
    </lineage>
</organism>
<feature type="non-terminal residue" evidence="3">
    <location>
        <position position="246"/>
    </location>
</feature>
<dbReference type="CDD" id="cd09631">
    <property type="entry name" value="DOMON_DOH"/>
    <property type="match status" value="1"/>
</dbReference>
<evidence type="ECO:0000259" key="2">
    <source>
        <dbReference type="PROSITE" id="PS50836"/>
    </source>
</evidence>
<dbReference type="InterPro" id="IPR005018">
    <property type="entry name" value="DOMON_domain"/>
</dbReference>
<feature type="domain" description="DOMON" evidence="2">
    <location>
        <begin position="34"/>
        <end position="150"/>
    </location>
</feature>
<dbReference type="InterPro" id="IPR045266">
    <property type="entry name" value="DOH_DOMON"/>
</dbReference>